<dbReference type="Proteomes" id="UP000617555">
    <property type="component" value="Unassembled WGS sequence"/>
</dbReference>
<name>A0ABQ1JDB7_9GAMM</name>
<dbReference type="RefSeq" id="WP_188740011.1">
    <property type="nucleotide sequence ID" value="NZ_BMII01000024.1"/>
</dbReference>
<organism evidence="1 2">
    <name type="scientific">Shewanella inventionis</name>
    <dbReference type="NCBI Taxonomy" id="1738770"/>
    <lineage>
        <taxon>Bacteria</taxon>
        <taxon>Pseudomonadati</taxon>
        <taxon>Pseudomonadota</taxon>
        <taxon>Gammaproteobacteria</taxon>
        <taxon>Alteromonadales</taxon>
        <taxon>Shewanellaceae</taxon>
        <taxon>Shewanella</taxon>
    </lineage>
</organism>
<evidence type="ECO:0000313" key="2">
    <source>
        <dbReference type="Proteomes" id="UP000617555"/>
    </source>
</evidence>
<evidence type="ECO:0000313" key="1">
    <source>
        <dbReference type="EMBL" id="GGB65942.1"/>
    </source>
</evidence>
<keyword evidence="2" id="KW-1185">Reference proteome</keyword>
<reference evidence="2" key="1">
    <citation type="journal article" date="2019" name="Int. J. Syst. Evol. Microbiol.">
        <title>The Global Catalogue of Microorganisms (GCM) 10K type strain sequencing project: providing services to taxonomists for standard genome sequencing and annotation.</title>
        <authorList>
            <consortium name="The Broad Institute Genomics Platform"/>
            <consortium name="The Broad Institute Genome Sequencing Center for Infectious Disease"/>
            <person name="Wu L."/>
            <person name="Ma J."/>
        </authorList>
    </citation>
    <scope>NUCLEOTIDE SEQUENCE [LARGE SCALE GENOMIC DNA]</scope>
    <source>
        <strain evidence="2">CGMCC 1.15339</strain>
    </source>
</reference>
<accession>A0ABQ1JDB7</accession>
<dbReference type="EMBL" id="BMII01000024">
    <property type="protein sequence ID" value="GGB65942.1"/>
    <property type="molecule type" value="Genomic_DNA"/>
</dbReference>
<protein>
    <submittedName>
        <fullName evidence="1">Uncharacterized protein</fullName>
    </submittedName>
</protein>
<sequence>MTATIEQDISQVTIENANDKELLESLKKQMIADVPETSKLFEPRYKKEFDWQDQHPHASDEQANDEMAYNRKLMEKKANESEIKTLVVAEMLNALLNKTGPQFKTTKLKQNYDDKHKVLDMALQAAQLKAMNDYAKHQLVEHMNTHGIDTPEAAIEAFKADGPGSFKELTQQFEASSAALMDIMQDASAICANNVSAPSEILSPIGDSIDGMTENMRELQETAVKNVMEMIDNVLAKFTK</sequence>
<gene>
    <name evidence="1" type="ORF">GCM10011607_28320</name>
</gene>
<proteinExistence type="predicted"/>
<comment type="caution">
    <text evidence="1">The sequence shown here is derived from an EMBL/GenBank/DDBJ whole genome shotgun (WGS) entry which is preliminary data.</text>
</comment>